<evidence type="ECO:0000256" key="8">
    <source>
        <dbReference type="SAM" id="SignalP"/>
    </source>
</evidence>
<proteinExistence type="predicted"/>
<dbReference type="PANTHER" id="PTHR11319:SF35">
    <property type="entry name" value="OUTER MEMBRANE PROTEIN PMPC-RELATED"/>
    <property type="match status" value="1"/>
</dbReference>
<dbReference type="NCBIfam" id="NF041518">
    <property type="entry name" value="choice_anch_Q"/>
    <property type="match status" value="1"/>
</dbReference>
<dbReference type="PANTHER" id="PTHR11319">
    <property type="entry name" value="G PROTEIN-COUPLED RECEPTOR-RELATED"/>
    <property type="match status" value="1"/>
</dbReference>
<accession>A0A951PLT5</accession>
<dbReference type="GO" id="GO:0009279">
    <property type="term" value="C:cell outer membrane"/>
    <property type="evidence" value="ECO:0007669"/>
    <property type="project" value="UniProtKB-SubCell"/>
</dbReference>
<reference evidence="9" key="2">
    <citation type="journal article" date="2022" name="Microbiol. Resour. Announc.">
        <title>Metagenome Sequencing to Explore Phylogenomics of Terrestrial Cyanobacteria.</title>
        <authorList>
            <person name="Ward R.D."/>
            <person name="Stajich J.E."/>
            <person name="Johansen J.R."/>
            <person name="Huntemann M."/>
            <person name="Clum A."/>
            <person name="Foster B."/>
            <person name="Foster B."/>
            <person name="Roux S."/>
            <person name="Palaniappan K."/>
            <person name="Varghese N."/>
            <person name="Mukherjee S."/>
            <person name="Reddy T.B.K."/>
            <person name="Daum C."/>
            <person name="Copeland A."/>
            <person name="Chen I.A."/>
            <person name="Ivanova N.N."/>
            <person name="Kyrpides N.C."/>
            <person name="Shapiro N."/>
            <person name="Eloe-Fadrosh E.A."/>
            <person name="Pietrasiak N."/>
        </authorList>
    </citation>
    <scope>NUCLEOTIDE SEQUENCE</scope>
    <source>
        <strain evidence="9">CPER-KK1</strain>
    </source>
</reference>
<evidence type="ECO:0008006" key="11">
    <source>
        <dbReference type="Google" id="ProtNLM"/>
    </source>
</evidence>
<dbReference type="SMART" id="SM00710">
    <property type="entry name" value="PbH1"/>
    <property type="match status" value="7"/>
</dbReference>
<dbReference type="GO" id="GO:0005576">
    <property type="term" value="C:extracellular region"/>
    <property type="evidence" value="ECO:0007669"/>
    <property type="project" value="UniProtKB-SubCell"/>
</dbReference>
<dbReference type="SUPFAM" id="SSF51126">
    <property type="entry name" value="Pectin lyase-like"/>
    <property type="match status" value="2"/>
</dbReference>
<sequence length="481" mass="47569">MLTLLGVSLTLTITSAQPASAAGIVGTGTPASCTEAALNKALAGGGNVYFNCGASPHTIPVTREKVVANNTLIDGMTNGQSLITLSGRGRNRIFSTQNGIEFTVKNLTIANGFTTDQGGGISSGFQGKLRVVDCTFSNNISTKQGEFDGGGAIYIQSEGTAIIERSSFDGNQAGNGGAIHNLLSDLTVVNSTFTGNQSVRSGSGGGGGAIFIDGAKGDNGKIIIRSSSFTNNTAVLQGGAIFSQLYNNNTNTIENSTLSGNSVTGTGNQGFGGGIFSVGGGANTALSLVNTTLSGNTASSQGGGLWSGNGLTVNITNSTIFGNQAISADGSGIGGGIMRTGGTINITNSTIANNSAGFEGGGIFGGTATTITNVIIANNTASNGGNSIIKNNCLDALTNGGNNLQFAANNPNDAECGAGIPIADPLLASLANNGGSTETVALLPGSPAIDAANNAACPATDQRGVARPQGGACDIGAFEAE</sequence>
<dbReference type="InterPro" id="IPR011050">
    <property type="entry name" value="Pectin_lyase_fold/virulence"/>
</dbReference>
<name>A0A951PLT5_9CYAN</name>
<dbReference type="NCBIfam" id="TIGR01376">
    <property type="entry name" value="POMP_repeat"/>
    <property type="match status" value="1"/>
</dbReference>
<feature type="signal peptide" evidence="8">
    <location>
        <begin position="1"/>
        <end position="21"/>
    </location>
</feature>
<gene>
    <name evidence="9" type="ORF">KME25_12900</name>
</gene>
<organism evidence="9 10">
    <name type="scientific">Symplocastrum torsivum CPER-KK1</name>
    <dbReference type="NCBI Taxonomy" id="450513"/>
    <lineage>
        <taxon>Bacteria</taxon>
        <taxon>Bacillati</taxon>
        <taxon>Cyanobacteriota</taxon>
        <taxon>Cyanophyceae</taxon>
        <taxon>Oscillatoriophycideae</taxon>
        <taxon>Oscillatoriales</taxon>
        <taxon>Microcoleaceae</taxon>
        <taxon>Symplocastrum</taxon>
    </lineage>
</organism>
<feature type="chain" id="PRO_5037521679" description="Polymorphic outer membrane protein" evidence="8">
    <location>
        <begin position="22"/>
        <end position="481"/>
    </location>
</feature>
<evidence type="ECO:0000256" key="1">
    <source>
        <dbReference type="ARBA" id="ARBA00004196"/>
    </source>
</evidence>
<dbReference type="InterPro" id="IPR012334">
    <property type="entry name" value="Pectin_lyas_fold"/>
</dbReference>
<keyword evidence="4" id="KW-0964">Secreted</keyword>
<dbReference type="Gene3D" id="2.160.20.10">
    <property type="entry name" value="Single-stranded right-handed beta-helix, Pectin lyase-like"/>
    <property type="match status" value="1"/>
</dbReference>
<dbReference type="InterPro" id="IPR003368">
    <property type="entry name" value="POMP_repeat"/>
</dbReference>
<dbReference type="EMBL" id="JAHHIF010000014">
    <property type="protein sequence ID" value="MBW4545327.1"/>
    <property type="molecule type" value="Genomic_DNA"/>
</dbReference>
<comment type="caution">
    <text evidence="9">The sequence shown here is derived from an EMBL/GenBank/DDBJ whole genome shotgun (WGS) entry which is preliminary data.</text>
</comment>
<protein>
    <recommendedName>
        <fullName evidence="11">Polymorphic outer membrane protein</fullName>
    </recommendedName>
</protein>
<reference evidence="9" key="1">
    <citation type="submission" date="2021-05" db="EMBL/GenBank/DDBJ databases">
        <authorList>
            <person name="Pietrasiak N."/>
            <person name="Ward R."/>
            <person name="Stajich J.E."/>
            <person name="Kurbessoian T."/>
        </authorList>
    </citation>
    <scope>NUCLEOTIDE SEQUENCE</scope>
    <source>
        <strain evidence="9">CPER-KK1</strain>
    </source>
</reference>
<evidence type="ECO:0000256" key="3">
    <source>
        <dbReference type="ARBA" id="ARBA00004613"/>
    </source>
</evidence>
<evidence type="ECO:0000256" key="5">
    <source>
        <dbReference type="ARBA" id="ARBA00022729"/>
    </source>
</evidence>
<dbReference type="InterPro" id="IPR006626">
    <property type="entry name" value="PbH1"/>
</dbReference>
<keyword evidence="6" id="KW-0472">Membrane</keyword>
<evidence type="ECO:0000256" key="7">
    <source>
        <dbReference type="ARBA" id="ARBA00023237"/>
    </source>
</evidence>
<evidence type="ECO:0000256" key="6">
    <source>
        <dbReference type="ARBA" id="ARBA00023136"/>
    </source>
</evidence>
<evidence type="ECO:0000313" key="10">
    <source>
        <dbReference type="Proteomes" id="UP000753908"/>
    </source>
</evidence>
<keyword evidence="5 8" id="KW-0732">Signal</keyword>
<dbReference type="Pfam" id="PF02415">
    <property type="entry name" value="Chlam_PMP"/>
    <property type="match status" value="3"/>
</dbReference>
<dbReference type="Proteomes" id="UP000753908">
    <property type="component" value="Unassembled WGS sequence"/>
</dbReference>
<evidence type="ECO:0000313" key="9">
    <source>
        <dbReference type="EMBL" id="MBW4545327.1"/>
    </source>
</evidence>
<evidence type="ECO:0000256" key="2">
    <source>
        <dbReference type="ARBA" id="ARBA00004442"/>
    </source>
</evidence>
<keyword evidence="7" id="KW-0998">Cell outer membrane</keyword>
<comment type="subcellular location">
    <subcellularLocation>
        <location evidence="1">Cell envelope</location>
    </subcellularLocation>
    <subcellularLocation>
        <location evidence="2">Cell outer membrane</location>
    </subcellularLocation>
    <subcellularLocation>
        <location evidence="3">Secreted</location>
    </subcellularLocation>
</comment>
<evidence type="ECO:0000256" key="4">
    <source>
        <dbReference type="ARBA" id="ARBA00022525"/>
    </source>
</evidence>
<dbReference type="InterPro" id="IPR059226">
    <property type="entry name" value="Choice_anch_Q_dom"/>
</dbReference>
<dbReference type="AlphaFoldDB" id="A0A951PLT5"/>